<evidence type="ECO:0000313" key="2">
    <source>
        <dbReference type="Proteomes" id="UP001354989"/>
    </source>
</evidence>
<reference evidence="1 2" key="1">
    <citation type="submission" date="2021-12" db="EMBL/GenBank/DDBJ databases">
        <title>Genome sequencing of bacteria with rrn-lacking chromosome and rrn-plasmid.</title>
        <authorList>
            <person name="Anda M."/>
            <person name="Iwasaki W."/>
        </authorList>
    </citation>
    <scope>NUCLEOTIDE SEQUENCE [LARGE SCALE GENOMIC DNA]</scope>
    <source>
        <strain evidence="1 2">NBRC 101262</strain>
    </source>
</reference>
<evidence type="ECO:0000313" key="1">
    <source>
        <dbReference type="EMBL" id="BDC99463.1"/>
    </source>
</evidence>
<dbReference type="RefSeq" id="WP_332919017.1">
    <property type="nucleotide sequence ID" value="NZ_AP025292.1"/>
</dbReference>
<keyword evidence="2" id="KW-1185">Reference proteome</keyword>
<name>A0ABN6L8K5_9BACT</name>
<proteinExistence type="predicted"/>
<sequence>MIVFQTNYVRIIHNTELKCLEMLWKQAFNETEYQTALGIGLNYLSDKKLNRWVSDYRLLDDVPDDALTELKRVQISKFTQLPYLDVIMITGTRPMMIDYCEKIHDILDRKLPNANVRIEINEANKKSWFNNSLSASRQF</sequence>
<protein>
    <submittedName>
        <fullName evidence="1">Uncharacterized protein</fullName>
    </submittedName>
</protein>
<gene>
    <name evidence="1" type="ORF">PEPS_17440</name>
</gene>
<dbReference type="Proteomes" id="UP001354989">
    <property type="component" value="Chromosome"/>
</dbReference>
<dbReference type="EMBL" id="AP025292">
    <property type="protein sequence ID" value="BDC99463.1"/>
    <property type="molecule type" value="Genomic_DNA"/>
</dbReference>
<organism evidence="1 2">
    <name type="scientific">Persicobacter psychrovividus</name>
    <dbReference type="NCBI Taxonomy" id="387638"/>
    <lineage>
        <taxon>Bacteria</taxon>
        <taxon>Pseudomonadati</taxon>
        <taxon>Bacteroidota</taxon>
        <taxon>Cytophagia</taxon>
        <taxon>Cytophagales</taxon>
        <taxon>Persicobacteraceae</taxon>
        <taxon>Persicobacter</taxon>
    </lineage>
</organism>
<accession>A0ABN6L8K5</accession>